<evidence type="ECO:0000259" key="5">
    <source>
        <dbReference type="PROSITE" id="PS50865"/>
    </source>
</evidence>
<dbReference type="AlphaFoldDB" id="A0AAD9FQJ2"/>
<accession>A0AAD9FQJ2</accession>
<evidence type="ECO:0000256" key="3">
    <source>
        <dbReference type="ARBA" id="ARBA00022833"/>
    </source>
</evidence>
<evidence type="ECO:0000256" key="4">
    <source>
        <dbReference type="PROSITE-ProRule" id="PRU00134"/>
    </source>
</evidence>
<organism evidence="6 7">
    <name type="scientific">Papiliotrema laurentii</name>
    <name type="common">Cryptococcus laurentii</name>
    <dbReference type="NCBI Taxonomy" id="5418"/>
    <lineage>
        <taxon>Eukaryota</taxon>
        <taxon>Fungi</taxon>
        <taxon>Dikarya</taxon>
        <taxon>Basidiomycota</taxon>
        <taxon>Agaricomycotina</taxon>
        <taxon>Tremellomycetes</taxon>
        <taxon>Tremellales</taxon>
        <taxon>Rhynchogastremaceae</taxon>
        <taxon>Papiliotrema</taxon>
    </lineage>
</organism>
<evidence type="ECO:0000256" key="1">
    <source>
        <dbReference type="ARBA" id="ARBA00022723"/>
    </source>
</evidence>
<evidence type="ECO:0000313" key="7">
    <source>
        <dbReference type="Proteomes" id="UP001182556"/>
    </source>
</evidence>
<keyword evidence="3" id="KW-0862">Zinc</keyword>
<dbReference type="Pfam" id="PF01753">
    <property type="entry name" value="zf-MYND"/>
    <property type="match status" value="1"/>
</dbReference>
<keyword evidence="2 4" id="KW-0863">Zinc-finger</keyword>
<name>A0AAD9FQJ2_PAPLA</name>
<evidence type="ECO:0000313" key="6">
    <source>
        <dbReference type="EMBL" id="KAK1923322.1"/>
    </source>
</evidence>
<keyword evidence="1" id="KW-0479">Metal-binding</keyword>
<protein>
    <recommendedName>
        <fullName evidence="5">MYND-type domain-containing protein</fullName>
    </recommendedName>
</protein>
<dbReference type="Proteomes" id="UP001182556">
    <property type="component" value="Unassembled WGS sequence"/>
</dbReference>
<gene>
    <name evidence="6" type="ORF">DB88DRAFT_345674</name>
</gene>
<reference evidence="6" key="1">
    <citation type="submission" date="2023-02" db="EMBL/GenBank/DDBJ databases">
        <title>Identification and recombinant expression of a fungal hydrolase from Papiliotrema laurentii that hydrolyzes apple cutin and clears colloidal polyester polyurethane.</title>
        <authorList>
            <consortium name="DOE Joint Genome Institute"/>
            <person name="Roman V.A."/>
            <person name="Bojanowski C."/>
            <person name="Crable B.R."/>
            <person name="Wagner D.N."/>
            <person name="Hung C.S."/>
            <person name="Nadeau L.J."/>
            <person name="Schratz L."/>
            <person name="Haridas S."/>
            <person name="Pangilinan J."/>
            <person name="Lipzen A."/>
            <person name="Na H."/>
            <person name="Yan M."/>
            <person name="Ng V."/>
            <person name="Grigoriev I.V."/>
            <person name="Spatafora J.W."/>
            <person name="Barlow D."/>
            <person name="Biffinger J."/>
            <person name="Kelley-Loughnane N."/>
            <person name="Varaljay V.A."/>
            <person name="Crookes-Goodson W.J."/>
        </authorList>
    </citation>
    <scope>NUCLEOTIDE SEQUENCE</scope>
    <source>
        <strain evidence="6">5307AH</strain>
    </source>
</reference>
<dbReference type="PROSITE" id="PS50865">
    <property type="entry name" value="ZF_MYND_2"/>
    <property type="match status" value="1"/>
</dbReference>
<dbReference type="InterPro" id="IPR002893">
    <property type="entry name" value="Znf_MYND"/>
</dbReference>
<proteinExistence type="predicted"/>
<evidence type="ECO:0000256" key="2">
    <source>
        <dbReference type="ARBA" id="ARBA00022771"/>
    </source>
</evidence>
<dbReference type="EMBL" id="JAODAN010000007">
    <property type="protein sequence ID" value="KAK1923322.1"/>
    <property type="molecule type" value="Genomic_DNA"/>
</dbReference>
<keyword evidence="7" id="KW-1185">Reference proteome</keyword>
<dbReference type="GO" id="GO:0008270">
    <property type="term" value="F:zinc ion binding"/>
    <property type="evidence" value="ECO:0007669"/>
    <property type="project" value="UniProtKB-KW"/>
</dbReference>
<feature type="domain" description="MYND-type" evidence="5">
    <location>
        <begin position="8"/>
        <end position="50"/>
    </location>
</feature>
<comment type="caution">
    <text evidence="6">The sequence shown here is derived from an EMBL/GenBank/DDBJ whole genome shotgun (WGS) entry which is preliminary data.</text>
</comment>
<dbReference type="SUPFAM" id="SSF144232">
    <property type="entry name" value="HIT/MYND zinc finger-like"/>
    <property type="match status" value="1"/>
</dbReference>
<dbReference type="Gene3D" id="6.10.140.2220">
    <property type="match status" value="1"/>
</dbReference>
<sequence length="225" mass="25382">MPTTTPRCQNRSKSSAQLGANLKQCGKCHTTRYCSRECQVAHWPSHKPICTIIVTARDIPLNNVDSEIDSEGSAGYDRTDPSDPALSPNAVMLSGMFHPIETLLHLPPRSNVFQHLIDAYRLRIEDEYVFARKNIGLYAREPPLPSFRRYLSLAEGRRGLLPGWWNPSARKECEDIATGRKGDSWSQIAYAVEKHDIQDHYGDSMMPMMLRLVAEHVYGKPVGSM</sequence>